<sequence length="148" mass="16352">MRFTDAIHSCFIQYATFRGRAPRSEYWWFMALYVGLSSFVFHMFTMRSTAALALTLNRGASDPSVQAALAAVDWAPMGLIALVFFLPSLAVSVRRLHDVGKSGWNLLWSFVPVIGPILLFIWYCTRGTAGPNRWGAAPASDCACGTTH</sequence>
<proteinExistence type="predicted"/>
<comment type="caution">
    <text evidence="2">The sequence shown here is derived from an EMBL/GenBank/DDBJ whole genome shotgun (WGS) entry which is preliminary data.</text>
</comment>
<feature type="transmembrane region" description="Helical" evidence="1">
    <location>
        <begin position="26"/>
        <end position="44"/>
    </location>
</feature>
<dbReference type="GO" id="GO:0005886">
    <property type="term" value="C:plasma membrane"/>
    <property type="evidence" value="ECO:0007669"/>
    <property type="project" value="TreeGrafter"/>
</dbReference>
<dbReference type="PANTHER" id="PTHR34980:SF2">
    <property type="entry name" value="INNER MEMBRANE PROTEIN YHAH-RELATED"/>
    <property type="match status" value="1"/>
</dbReference>
<evidence type="ECO:0000313" key="2">
    <source>
        <dbReference type="EMBL" id="MBE1236302.1"/>
    </source>
</evidence>
<gene>
    <name evidence="2" type="ORF">IHV25_01345</name>
</gene>
<keyword evidence="1" id="KW-1133">Transmembrane helix</keyword>
<evidence type="ECO:0000256" key="1">
    <source>
        <dbReference type="SAM" id="Phobius"/>
    </source>
</evidence>
<keyword evidence="3" id="KW-1185">Reference proteome</keyword>
<keyword evidence="1" id="KW-0812">Transmembrane</keyword>
<dbReference type="InterPro" id="IPR008523">
    <property type="entry name" value="DUF805"/>
</dbReference>
<feature type="transmembrane region" description="Helical" evidence="1">
    <location>
        <begin position="106"/>
        <end position="124"/>
    </location>
</feature>
<protein>
    <submittedName>
        <fullName evidence="2">DUF805 domain-containing protein</fullName>
    </submittedName>
</protein>
<accession>A0A8J7CNU3</accession>
<organism evidence="2 3">
    <name type="scientific">Phaeovibrio sulfidiphilus</name>
    <dbReference type="NCBI Taxonomy" id="1220600"/>
    <lineage>
        <taxon>Bacteria</taxon>
        <taxon>Pseudomonadati</taxon>
        <taxon>Pseudomonadota</taxon>
        <taxon>Alphaproteobacteria</taxon>
        <taxon>Rhodospirillales</taxon>
        <taxon>Rhodospirillaceae</taxon>
        <taxon>Phaeovibrio</taxon>
    </lineage>
</organism>
<name>A0A8J7CNU3_9PROT</name>
<dbReference type="Proteomes" id="UP000631034">
    <property type="component" value="Unassembled WGS sequence"/>
</dbReference>
<reference evidence="2" key="1">
    <citation type="submission" date="2020-10" db="EMBL/GenBank/DDBJ databases">
        <title>Genome sequence of the unusual species of purple photosynthetic bacteria, Phaeovibrio sulfidiphilus DSM 23193, type strain.</title>
        <authorList>
            <person name="Kyndt J.A."/>
            <person name="Meyer T.E."/>
        </authorList>
    </citation>
    <scope>NUCLEOTIDE SEQUENCE</scope>
    <source>
        <strain evidence="2">DSM 23193</strain>
    </source>
</reference>
<dbReference type="EMBL" id="JACZHT010000001">
    <property type="protein sequence ID" value="MBE1236302.1"/>
    <property type="molecule type" value="Genomic_DNA"/>
</dbReference>
<dbReference type="PANTHER" id="PTHR34980">
    <property type="entry name" value="INNER MEMBRANE PROTEIN-RELATED-RELATED"/>
    <property type="match status" value="1"/>
</dbReference>
<evidence type="ECO:0000313" key="3">
    <source>
        <dbReference type="Proteomes" id="UP000631034"/>
    </source>
</evidence>
<feature type="transmembrane region" description="Helical" evidence="1">
    <location>
        <begin position="65"/>
        <end position="86"/>
    </location>
</feature>
<dbReference type="AlphaFoldDB" id="A0A8J7CNU3"/>
<dbReference type="RefSeq" id="WP_192533170.1">
    <property type="nucleotide sequence ID" value="NZ_JACZHT010000001.1"/>
</dbReference>
<dbReference type="Pfam" id="PF05656">
    <property type="entry name" value="DUF805"/>
    <property type="match status" value="1"/>
</dbReference>
<keyword evidence="1" id="KW-0472">Membrane</keyword>